<feature type="signal peptide" evidence="1">
    <location>
        <begin position="1"/>
        <end position="26"/>
    </location>
</feature>
<dbReference type="PROSITE" id="PS51257">
    <property type="entry name" value="PROKAR_LIPOPROTEIN"/>
    <property type="match status" value="1"/>
</dbReference>
<feature type="chain" id="PRO_5046797436" description="Lipoprotein" evidence="1">
    <location>
        <begin position="27"/>
        <end position="246"/>
    </location>
</feature>
<organism evidence="2 3">
    <name type="scientific">Photobacterium sanguinicancri</name>
    <dbReference type="NCBI Taxonomy" id="875932"/>
    <lineage>
        <taxon>Bacteria</taxon>
        <taxon>Pseudomonadati</taxon>
        <taxon>Pseudomonadota</taxon>
        <taxon>Gammaproteobacteria</taxon>
        <taxon>Vibrionales</taxon>
        <taxon>Vibrionaceae</taxon>
        <taxon>Photobacterium</taxon>
    </lineage>
</organism>
<comment type="caution">
    <text evidence="2">The sequence shown here is derived from an EMBL/GenBank/DDBJ whole genome shotgun (WGS) entry which is preliminary data.</text>
</comment>
<accession>A0ABX4FUV6</accession>
<dbReference type="EMBL" id="NOIF01000269">
    <property type="protein sequence ID" value="OZS41605.1"/>
    <property type="molecule type" value="Genomic_DNA"/>
</dbReference>
<evidence type="ECO:0000313" key="2">
    <source>
        <dbReference type="EMBL" id="OZS41605.1"/>
    </source>
</evidence>
<dbReference type="Proteomes" id="UP000215999">
    <property type="component" value="Unassembled WGS sequence"/>
</dbReference>
<sequence length="246" mass="27606">MSNKSCCFFILPISFIAMLSISACNAIEKIPVSLADGLTLPELLSSNVELINVDELSTLIKEPWYSEIVVRTNGGHELSLSSCDDYFIGSSPEALTVKPYEMNAYLELKVMCEASRLMLSAKPSKLSYLPIPILKESSPDFWPKPLSFITSSAESKRSNQNPELKYWSDVTPITSFKKNSESSFTYYHIGGYQEVGIIGRGDLNNDEIEDLIVVIRDHVSNGSYFNMRLLVLSVDNQQRWSLISEH</sequence>
<evidence type="ECO:0000313" key="3">
    <source>
        <dbReference type="Proteomes" id="UP000215999"/>
    </source>
</evidence>
<name>A0ABX4FUV6_9GAMM</name>
<reference evidence="2 3" key="1">
    <citation type="journal article" date="2016" name="Antonie Van Leeuwenhoek">
        <title>Photobacterium sanguinicancri sp. nov. isolated from marine animals.</title>
        <authorList>
            <person name="Gomez-Gil B."/>
            <person name="Roque A."/>
            <person name="Rotllant G."/>
            <person name="Romalde J.L."/>
            <person name="Doce A."/>
            <person name="Eggermont M."/>
            <person name="Defoirdt T."/>
        </authorList>
    </citation>
    <scope>NUCLEOTIDE SEQUENCE [LARGE SCALE GENOMIC DNA]</scope>
    <source>
        <strain evidence="2 3">CAIM 1827</strain>
    </source>
</reference>
<evidence type="ECO:0008006" key="4">
    <source>
        <dbReference type="Google" id="ProtNLM"/>
    </source>
</evidence>
<keyword evidence="1" id="KW-0732">Signal</keyword>
<keyword evidence="3" id="KW-1185">Reference proteome</keyword>
<protein>
    <recommendedName>
        <fullName evidence="4">Lipoprotein</fullName>
    </recommendedName>
</protein>
<gene>
    <name evidence="2" type="ORF">ASV53_22820</name>
</gene>
<proteinExistence type="predicted"/>
<evidence type="ECO:0000256" key="1">
    <source>
        <dbReference type="SAM" id="SignalP"/>
    </source>
</evidence>
<dbReference type="RefSeq" id="WP_094958819.1">
    <property type="nucleotide sequence ID" value="NZ_NOIF01000269.1"/>
</dbReference>